<comment type="caution">
    <text evidence="1">The sequence shown here is derived from an EMBL/GenBank/DDBJ whole genome shotgun (WGS) entry which is preliminary data.</text>
</comment>
<accession>A0A9P7JCF4</accession>
<dbReference type="GeneID" id="64626981"/>
<gene>
    <name evidence="1" type="ORF">BJ212DRAFT_1300271</name>
</gene>
<keyword evidence="2" id="KW-1185">Reference proteome</keyword>
<evidence type="ECO:0000313" key="2">
    <source>
        <dbReference type="Proteomes" id="UP000807769"/>
    </source>
</evidence>
<name>A0A9P7JCF4_9AGAM</name>
<protein>
    <submittedName>
        <fullName evidence="1">Uncharacterized protein</fullName>
    </submittedName>
</protein>
<dbReference type="AlphaFoldDB" id="A0A9P7JCF4"/>
<sequence length="288" mass="32676">MWAFSALRTSTLLHPSHVSIIPKLSLRLTPNPIERLANTSLSCADSCGLFEQDSPACIRDPTKAEDWCLWGVCTSCGMVNATAKLRVPRENAFMDTTVASKYWGYFGQCCEVNDAVARMLVKFTDWAVRDLEDEGEKKKPTVETTVIFYVIAAHNDMSRDELVDKACWSGLAGNKATETLKRESTPIEPVKKALWHNTVPLGSLWANAIFLYSSGGIDLQAAAVTAKCAQCQNELEDQEKTYKLAWDERRHRYWYMRVDDIWVTPQQRVRLGVSKKQQKHKELKQTHM</sequence>
<dbReference type="Proteomes" id="UP000807769">
    <property type="component" value="Unassembled WGS sequence"/>
</dbReference>
<proteinExistence type="predicted"/>
<dbReference type="RefSeq" id="XP_041192216.1">
    <property type="nucleotide sequence ID" value="XM_041332964.1"/>
</dbReference>
<evidence type="ECO:0000313" key="1">
    <source>
        <dbReference type="EMBL" id="KAG1815079.1"/>
    </source>
</evidence>
<reference evidence="1" key="1">
    <citation type="journal article" date="2020" name="New Phytol.">
        <title>Comparative genomics reveals dynamic genome evolution in host specialist ectomycorrhizal fungi.</title>
        <authorList>
            <person name="Lofgren L.A."/>
            <person name="Nguyen N.H."/>
            <person name="Vilgalys R."/>
            <person name="Ruytinx J."/>
            <person name="Liao H.L."/>
            <person name="Branco S."/>
            <person name="Kuo A."/>
            <person name="LaButti K."/>
            <person name="Lipzen A."/>
            <person name="Andreopoulos W."/>
            <person name="Pangilinan J."/>
            <person name="Riley R."/>
            <person name="Hundley H."/>
            <person name="Na H."/>
            <person name="Barry K."/>
            <person name="Grigoriev I.V."/>
            <person name="Stajich J.E."/>
            <person name="Kennedy P.G."/>
        </authorList>
    </citation>
    <scope>NUCLEOTIDE SEQUENCE</scope>
    <source>
        <strain evidence="1">MN1</strain>
    </source>
</reference>
<organism evidence="1 2">
    <name type="scientific">Suillus subaureus</name>
    <dbReference type="NCBI Taxonomy" id="48587"/>
    <lineage>
        <taxon>Eukaryota</taxon>
        <taxon>Fungi</taxon>
        <taxon>Dikarya</taxon>
        <taxon>Basidiomycota</taxon>
        <taxon>Agaricomycotina</taxon>
        <taxon>Agaricomycetes</taxon>
        <taxon>Agaricomycetidae</taxon>
        <taxon>Boletales</taxon>
        <taxon>Suillineae</taxon>
        <taxon>Suillaceae</taxon>
        <taxon>Suillus</taxon>
    </lineage>
</organism>
<dbReference type="EMBL" id="JABBWG010000019">
    <property type="protein sequence ID" value="KAG1815079.1"/>
    <property type="molecule type" value="Genomic_DNA"/>
</dbReference>